<feature type="chain" id="PRO_5012573788" description="Glutamyl-tRNA(Gln) amidotransferase subunit A, mitochondrial" evidence="9">
    <location>
        <begin position="21"/>
        <end position="549"/>
    </location>
</feature>
<evidence type="ECO:0000256" key="1">
    <source>
        <dbReference type="ARBA" id="ARBA00008069"/>
    </source>
</evidence>
<evidence type="ECO:0000313" key="12">
    <source>
        <dbReference type="Proteomes" id="UP000191672"/>
    </source>
</evidence>
<dbReference type="PANTHER" id="PTHR11895:SF7">
    <property type="entry name" value="GLUTAMYL-TRNA(GLN) AMIDOTRANSFERASE SUBUNIT A, MITOCHONDRIAL"/>
    <property type="match status" value="1"/>
</dbReference>
<keyword evidence="12" id="KW-1185">Reference proteome</keyword>
<comment type="caution">
    <text evidence="11">The sequence shown here is derived from an EMBL/GenBank/DDBJ whole genome shotgun (WGS) entry which is preliminary data.</text>
</comment>
<evidence type="ECO:0000256" key="2">
    <source>
        <dbReference type="ARBA" id="ARBA00022598"/>
    </source>
</evidence>
<dbReference type="EMBL" id="MDYN01000035">
    <property type="protein sequence ID" value="OQD80527.1"/>
    <property type="molecule type" value="Genomic_DNA"/>
</dbReference>
<evidence type="ECO:0000259" key="10">
    <source>
        <dbReference type="Pfam" id="PF01425"/>
    </source>
</evidence>
<accession>A0A1V6PUY0</accession>
<comment type="function">
    <text evidence="7">Allows the formation of correctly charged Gln-tRNA(Gln) through the transamidation of misacylated Glu-tRNA(Gln) in the mitochondria. The reaction takes place in the presence of glutamine and ATP through an activated gamma-phospho-Glu-tRNA(Gln).</text>
</comment>
<evidence type="ECO:0000256" key="9">
    <source>
        <dbReference type="SAM" id="SignalP"/>
    </source>
</evidence>
<proteinExistence type="inferred from homology"/>
<evidence type="ECO:0000256" key="3">
    <source>
        <dbReference type="ARBA" id="ARBA00022741"/>
    </source>
</evidence>
<comment type="subcellular location">
    <subcellularLocation>
        <location evidence="7">Mitochondrion</location>
    </subcellularLocation>
</comment>
<dbReference type="SUPFAM" id="SSF75304">
    <property type="entry name" value="Amidase signature (AS) enzymes"/>
    <property type="match status" value="1"/>
</dbReference>
<feature type="compositionally biased region" description="Low complexity" evidence="8">
    <location>
        <begin position="174"/>
        <end position="184"/>
    </location>
</feature>
<dbReference type="GO" id="GO:0070681">
    <property type="term" value="P:glutaminyl-tRNAGln biosynthesis via transamidation"/>
    <property type="evidence" value="ECO:0007669"/>
    <property type="project" value="UniProtKB-UniRule"/>
</dbReference>
<evidence type="ECO:0000313" key="11">
    <source>
        <dbReference type="EMBL" id="OQD80527.1"/>
    </source>
</evidence>
<dbReference type="InterPro" id="IPR004412">
    <property type="entry name" value="GatA"/>
</dbReference>
<evidence type="ECO:0000256" key="8">
    <source>
        <dbReference type="SAM" id="MobiDB-lite"/>
    </source>
</evidence>
<comment type="catalytic activity">
    <reaction evidence="6 7">
        <text>L-glutamyl-tRNA(Gln) + L-glutamine + ATP + H2O = L-glutaminyl-tRNA(Gln) + L-glutamate + ADP + phosphate + H(+)</text>
        <dbReference type="Rhea" id="RHEA:17521"/>
        <dbReference type="Rhea" id="RHEA-COMP:9681"/>
        <dbReference type="Rhea" id="RHEA-COMP:9684"/>
        <dbReference type="ChEBI" id="CHEBI:15377"/>
        <dbReference type="ChEBI" id="CHEBI:15378"/>
        <dbReference type="ChEBI" id="CHEBI:29985"/>
        <dbReference type="ChEBI" id="CHEBI:30616"/>
        <dbReference type="ChEBI" id="CHEBI:43474"/>
        <dbReference type="ChEBI" id="CHEBI:58359"/>
        <dbReference type="ChEBI" id="CHEBI:78520"/>
        <dbReference type="ChEBI" id="CHEBI:78521"/>
        <dbReference type="ChEBI" id="CHEBI:456216"/>
        <dbReference type="EC" id="6.3.5.7"/>
    </reaction>
</comment>
<dbReference type="PROSITE" id="PS00571">
    <property type="entry name" value="AMIDASES"/>
    <property type="match status" value="1"/>
</dbReference>
<feature type="active site" description="Charge relay system" evidence="7">
    <location>
        <position position="102"/>
    </location>
</feature>
<dbReference type="GO" id="GO:0032543">
    <property type="term" value="P:mitochondrial translation"/>
    <property type="evidence" value="ECO:0007669"/>
    <property type="project" value="UniProtKB-UniRule"/>
</dbReference>
<reference evidence="12" key="1">
    <citation type="journal article" date="2017" name="Nat. Microbiol.">
        <title>Global analysis of biosynthetic gene clusters reveals vast potential of secondary metabolite production in Penicillium species.</title>
        <authorList>
            <person name="Nielsen J.C."/>
            <person name="Grijseels S."/>
            <person name="Prigent S."/>
            <person name="Ji B."/>
            <person name="Dainat J."/>
            <person name="Nielsen K.F."/>
            <person name="Frisvad J.C."/>
            <person name="Workman M."/>
            <person name="Nielsen J."/>
        </authorList>
    </citation>
    <scope>NUCLEOTIDE SEQUENCE [LARGE SCALE GENOMIC DNA]</scope>
    <source>
        <strain evidence="12">IBT 31811</strain>
    </source>
</reference>
<feature type="region of interest" description="Disordered" evidence="8">
    <location>
        <begin position="161"/>
        <end position="184"/>
    </location>
</feature>
<organism evidence="11 12">
    <name type="scientific">Penicillium antarcticum</name>
    <dbReference type="NCBI Taxonomy" id="416450"/>
    <lineage>
        <taxon>Eukaryota</taxon>
        <taxon>Fungi</taxon>
        <taxon>Dikarya</taxon>
        <taxon>Ascomycota</taxon>
        <taxon>Pezizomycotina</taxon>
        <taxon>Eurotiomycetes</taxon>
        <taxon>Eurotiomycetidae</taxon>
        <taxon>Eurotiales</taxon>
        <taxon>Aspergillaceae</taxon>
        <taxon>Penicillium</taxon>
    </lineage>
</organism>
<evidence type="ECO:0000256" key="4">
    <source>
        <dbReference type="ARBA" id="ARBA00022840"/>
    </source>
</evidence>
<feature type="domain" description="Amidase" evidence="10">
    <location>
        <begin position="88"/>
        <end position="533"/>
    </location>
</feature>
<dbReference type="GO" id="GO:0005524">
    <property type="term" value="F:ATP binding"/>
    <property type="evidence" value="ECO:0007669"/>
    <property type="project" value="UniProtKB-KW"/>
</dbReference>
<dbReference type="Proteomes" id="UP000191672">
    <property type="component" value="Unassembled WGS sequence"/>
</dbReference>
<dbReference type="HAMAP" id="MF_00120">
    <property type="entry name" value="GatA"/>
    <property type="match status" value="1"/>
</dbReference>
<keyword evidence="9" id="KW-0732">Signal</keyword>
<dbReference type="GO" id="GO:0005739">
    <property type="term" value="C:mitochondrion"/>
    <property type="evidence" value="ECO:0007669"/>
    <property type="project" value="UniProtKB-SubCell"/>
</dbReference>
<feature type="active site" description="Charge relay system" evidence="7">
    <location>
        <position position="181"/>
    </location>
</feature>
<feature type="signal peptide" evidence="9">
    <location>
        <begin position="1"/>
        <end position="20"/>
    </location>
</feature>
<keyword evidence="2 7" id="KW-0436">Ligase</keyword>
<keyword evidence="3 7" id="KW-0547">Nucleotide-binding</keyword>
<dbReference type="PANTHER" id="PTHR11895">
    <property type="entry name" value="TRANSAMIDASE"/>
    <property type="match status" value="1"/>
</dbReference>
<feature type="active site" description="Acyl-ester intermediate" evidence="7">
    <location>
        <position position="205"/>
    </location>
</feature>
<sequence length="549" mass="58578">MKFTTTTIAALVAVLPMANAWIFSTCSGQWDSHGNQGCTKSSCKTGDTIDWENTWGSDCVLRLYSDKSCDNQIGIADDDWNDHTLGKSKPKSAVDGRLISIKDNICTRDMPTTCASGILDKFKSPFNATVVDELENAGAIVAGKTNLDEFGMGSNSINSHFGAVQNPRRDGSGEDLSAGGSSGGSAASVAADQCYASLGTDTGGSVRLPAAYTGTVGFKPSYGMISRWGVVAYANSLDTVGILSKTTASVRDIFDLLNKHDQRDPTNLSIQSRSRINAYHQTPRFASRLTSAPLRIGVPIEYNVSELTPSVRRAWILSLAHLQKQGHTIHPVSLPATRHALSAYYILAPGEASSNLAKYDGVRYGTRAAGPDGDGKPDGYLYANTRGEGFGAEVKRRIVLGTFSLSADEIDNYFIKAQRVRRLVQHDFDSVFAAKHPLHVTASQHAQNDSVTHPDVDVLLCPTAPSSPPRLSDLTDPKKKSSLDAYVTDVFTVPASLAGLPAVSVPVTVAGQGDEAELAGIQVVGQYGDDELVMNVGEMLEGRTLEEAA</sequence>
<protein>
    <recommendedName>
        <fullName evidence="7">Glutamyl-tRNA(Gln) amidotransferase subunit A, mitochondrial</fullName>
        <shortName evidence="7">Glu-AdT subunit A</shortName>
        <ecNumber evidence="7">6.3.5.7</ecNumber>
    </recommendedName>
</protein>
<keyword evidence="7" id="KW-0496">Mitochondrion</keyword>
<dbReference type="EC" id="6.3.5.7" evidence="7"/>
<comment type="similarity">
    <text evidence="1 7">Belongs to the amidase family. GatA subfamily.</text>
</comment>
<evidence type="ECO:0000256" key="5">
    <source>
        <dbReference type="ARBA" id="ARBA00022917"/>
    </source>
</evidence>
<comment type="subunit">
    <text evidence="7">Subunit of the heterotrimeric GatCAB amidotransferase (AdT) complex, composed of A, B and C subunits.</text>
</comment>
<dbReference type="GO" id="GO:0050567">
    <property type="term" value="F:glutaminyl-tRNA synthase (glutamine-hydrolyzing) activity"/>
    <property type="evidence" value="ECO:0007669"/>
    <property type="project" value="UniProtKB-UniRule"/>
</dbReference>
<dbReference type="InterPro" id="IPR036928">
    <property type="entry name" value="AS_sf"/>
</dbReference>
<dbReference type="InterPro" id="IPR000120">
    <property type="entry name" value="Amidase"/>
</dbReference>
<name>A0A1V6PUY0_9EURO</name>
<dbReference type="Pfam" id="PF01425">
    <property type="entry name" value="Amidase"/>
    <property type="match status" value="1"/>
</dbReference>
<gene>
    <name evidence="11" type="ORF">PENANT_c035G03488</name>
</gene>
<dbReference type="InterPro" id="IPR020556">
    <property type="entry name" value="Amidase_CS"/>
</dbReference>
<evidence type="ECO:0000256" key="7">
    <source>
        <dbReference type="HAMAP-Rule" id="MF_03150"/>
    </source>
</evidence>
<dbReference type="GO" id="GO:0030956">
    <property type="term" value="C:glutamyl-tRNA(Gln) amidotransferase complex"/>
    <property type="evidence" value="ECO:0007669"/>
    <property type="project" value="UniProtKB-UniRule"/>
</dbReference>
<keyword evidence="5 7" id="KW-0648">Protein biosynthesis</keyword>
<dbReference type="STRING" id="416450.A0A1V6PUY0"/>
<dbReference type="AlphaFoldDB" id="A0A1V6PUY0"/>
<keyword evidence="4 7" id="KW-0067">ATP-binding</keyword>
<evidence type="ECO:0000256" key="6">
    <source>
        <dbReference type="ARBA" id="ARBA00047407"/>
    </source>
</evidence>
<dbReference type="Gene3D" id="3.90.1300.10">
    <property type="entry name" value="Amidase signature (AS) domain"/>
    <property type="match status" value="1"/>
</dbReference>
<dbReference type="InterPro" id="IPR023631">
    <property type="entry name" value="Amidase_dom"/>
</dbReference>